<dbReference type="AlphaFoldDB" id="A0A0K2SVE3"/>
<protein>
    <submittedName>
        <fullName evidence="1">Uncharacterized protein</fullName>
    </submittedName>
</protein>
<evidence type="ECO:0000313" key="1">
    <source>
        <dbReference type="EMBL" id="CDW17733.1"/>
    </source>
</evidence>
<dbReference type="EMBL" id="HACA01000372">
    <property type="protein sequence ID" value="CDW17733.1"/>
    <property type="molecule type" value="Transcribed_RNA"/>
</dbReference>
<proteinExistence type="predicted"/>
<reference evidence="1" key="1">
    <citation type="submission" date="2014-05" db="EMBL/GenBank/DDBJ databases">
        <authorList>
            <person name="Chronopoulou M."/>
        </authorList>
    </citation>
    <scope>NUCLEOTIDE SEQUENCE</scope>
    <source>
        <tissue evidence="1">Whole organism</tissue>
    </source>
</reference>
<name>A0A0K2SVE3_LEPSM</name>
<organism evidence="1">
    <name type="scientific">Lepeophtheirus salmonis</name>
    <name type="common">Salmon louse</name>
    <name type="synonym">Caligus salmonis</name>
    <dbReference type="NCBI Taxonomy" id="72036"/>
    <lineage>
        <taxon>Eukaryota</taxon>
        <taxon>Metazoa</taxon>
        <taxon>Ecdysozoa</taxon>
        <taxon>Arthropoda</taxon>
        <taxon>Crustacea</taxon>
        <taxon>Multicrustacea</taxon>
        <taxon>Hexanauplia</taxon>
        <taxon>Copepoda</taxon>
        <taxon>Siphonostomatoida</taxon>
        <taxon>Caligidae</taxon>
        <taxon>Lepeophtheirus</taxon>
    </lineage>
</organism>
<sequence>MGLRSGELKGQASKKKNSHKEVKVFFEEWNRVGSCYYLQTYPVPPDSPNKDLSKFKKSTILTLSYPEQISIRTLCLSHAYGTNNSLVNNICTLDQRQY</sequence>
<accession>A0A0K2SVE3</accession>